<dbReference type="InterPro" id="IPR015943">
    <property type="entry name" value="WD40/YVTN_repeat-like_dom_sf"/>
</dbReference>
<dbReference type="GO" id="GO:0045182">
    <property type="term" value="F:translation regulator activity"/>
    <property type="evidence" value="ECO:0007669"/>
    <property type="project" value="InterPro"/>
</dbReference>
<dbReference type="PROSITE" id="PS50294">
    <property type="entry name" value="WD_REPEATS_REGION"/>
    <property type="match status" value="6"/>
</dbReference>
<dbReference type="SMART" id="SM00320">
    <property type="entry name" value="WD40"/>
    <property type="match status" value="7"/>
</dbReference>
<dbReference type="STRING" id="45607.A0A2T0FED0"/>
<dbReference type="InterPro" id="IPR020472">
    <property type="entry name" value="WD40_PAC1"/>
</dbReference>
<dbReference type="GO" id="GO:0043022">
    <property type="term" value="F:ribosome binding"/>
    <property type="evidence" value="ECO:0007669"/>
    <property type="project" value="InterPro"/>
</dbReference>
<name>A0A2T0FED0_9ASCO</name>
<keyword evidence="3" id="KW-0677">Repeat</keyword>
<dbReference type="InterPro" id="IPR045223">
    <property type="entry name" value="RACK1-like"/>
</dbReference>
<dbReference type="PROSITE" id="PS00678">
    <property type="entry name" value="WD_REPEATS_1"/>
    <property type="match status" value="4"/>
</dbReference>
<feature type="repeat" description="WD" evidence="4">
    <location>
        <begin position="102"/>
        <end position="135"/>
    </location>
</feature>
<dbReference type="SUPFAM" id="SSF50978">
    <property type="entry name" value="WD40 repeat-like"/>
    <property type="match status" value="1"/>
</dbReference>
<dbReference type="PROSITE" id="PS50082">
    <property type="entry name" value="WD_REPEATS_2"/>
    <property type="match status" value="6"/>
</dbReference>
<dbReference type="GeneID" id="36514704"/>
<dbReference type="Pfam" id="PF00400">
    <property type="entry name" value="WD40"/>
    <property type="match status" value="6"/>
</dbReference>
<dbReference type="InterPro" id="IPR036322">
    <property type="entry name" value="WD40_repeat_dom_sf"/>
</dbReference>
<dbReference type="AlphaFoldDB" id="A0A2T0FED0"/>
<dbReference type="Gene3D" id="2.130.10.10">
    <property type="entry name" value="YVTN repeat-like/Quinoprotein amine dehydrogenase"/>
    <property type="match status" value="1"/>
</dbReference>
<keyword evidence="6" id="KW-1185">Reference proteome</keyword>
<dbReference type="RefSeq" id="XP_024663281.1">
    <property type="nucleotide sequence ID" value="XM_024807513.1"/>
</dbReference>
<dbReference type="CDD" id="cd00200">
    <property type="entry name" value="WD40"/>
    <property type="match status" value="1"/>
</dbReference>
<proteinExistence type="inferred from homology"/>
<dbReference type="InterPro" id="IPR001680">
    <property type="entry name" value="WD40_rpt"/>
</dbReference>
<dbReference type="OrthoDB" id="7875889at2759"/>
<feature type="repeat" description="WD" evidence="4">
    <location>
        <begin position="61"/>
        <end position="102"/>
    </location>
</feature>
<dbReference type="EMBL" id="NDIQ01000001">
    <property type="protein sequence ID" value="PRT53335.1"/>
    <property type="molecule type" value="Genomic_DNA"/>
</dbReference>
<comment type="caution">
    <text evidence="5">The sequence shown here is derived from an EMBL/GenBank/DDBJ whole genome shotgun (WGS) entry which is preliminary data.</text>
</comment>
<feature type="repeat" description="WD" evidence="4">
    <location>
        <begin position="146"/>
        <end position="191"/>
    </location>
</feature>
<reference evidence="5 6" key="1">
    <citation type="submission" date="2017-04" db="EMBL/GenBank/DDBJ databases">
        <title>Genome sequencing of [Candida] sorbophila.</title>
        <authorList>
            <person name="Ahn J.O."/>
        </authorList>
    </citation>
    <scope>NUCLEOTIDE SEQUENCE [LARGE SCALE GENOMIC DNA]</scope>
    <source>
        <strain evidence="5 6">DS02</strain>
    </source>
</reference>
<evidence type="ECO:0000313" key="5">
    <source>
        <dbReference type="EMBL" id="PRT53335.1"/>
    </source>
</evidence>
<dbReference type="PANTHER" id="PTHR19868">
    <property type="entry name" value="RECEPTOR FOR ACTIVATED PROTEIN KINASE C RACK1"/>
    <property type="match status" value="1"/>
</dbReference>
<comment type="similarity">
    <text evidence="1">Belongs to the WD repeat G protein beta family. Ribosomal protein RACK1 subfamily.</text>
</comment>
<feature type="repeat" description="WD" evidence="4">
    <location>
        <begin position="279"/>
        <end position="316"/>
    </location>
</feature>
<evidence type="ECO:0000256" key="1">
    <source>
        <dbReference type="ARBA" id="ARBA00007253"/>
    </source>
</evidence>
<sequence length="316" mass="34705">MSKTETLQLRGTLEGHNGWVTSLATCDQDPDLLVSGSRDKSVIVWRLSPSEENYGVAKRSLRGHSHIVEDVAISNDGCYVLSASWDKTLRLWDLSDGTSTRFVGHTGDVLSCDFTSDNLMVVSSSRDKTVRLWNVLGDPVFVIDGPQSHSDWVSAVSVTPTTDERAPLVLSASHDKTIKTWDVTSGRLKADYVGHTGYINALTLSPDGSLCATGGKDGQALIWDVYDGKFRNALPPGDEIFDFAFSPRRYWLAAATASGIKIYNLQEHVVIDELKPEAIEGEGPVPRTLTWSADGNVLFAGYTDNKIRVWQVMHTM</sequence>
<gene>
    <name evidence="5" type="ORF">B9G98_00955</name>
</gene>
<accession>A0A2T0FED0</accession>
<evidence type="ECO:0000256" key="2">
    <source>
        <dbReference type="ARBA" id="ARBA00022574"/>
    </source>
</evidence>
<dbReference type="FunFam" id="2.130.10.10:FF:000615">
    <property type="entry name" value="Receptor for activated C kinase 1"/>
    <property type="match status" value="1"/>
</dbReference>
<evidence type="ECO:0000313" key="6">
    <source>
        <dbReference type="Proteomes" id="UP000238350"/>
    </source>
</evidence>
<dbReference type="InterPro" id="IPR019775">
    <property type="entry name" value="WD40_repeat_CS"/>
</dbReference>
<dbReference type="Proteomes" id="UP000238350">
    <property type="component" value="Unassembled WGS sequence"/>
</dbReference>
<organism evidence="5 6">
    <name type="scientific">Wickerhamiella sorbophila</name>
    <dbReference type="NCBI Taxonomy" id="45607"/>
    <lineage>
        <taxon>Eukaryota</taxon>
        <taxon>Fungi</taxon>
        <taxon>Dikarya</taxon>
        <taxon>Ascomycota</taxon>
        <taxon>Saccharomycotina</taxon>
        <taxon>Dipodascomycetes</taxon>
        <taxon>Dipodascales</taxon>
        <taxon>Trichomonascaceae</taxon>
        <taxon>Wickerhamiella</taxon>
    </lineage>
</organism>
<evidence type="ECO:0000256" key="4">
    <source>
        <dbReference type="PROSITE-ProRule" id="PRU00221"/>
    </source>
</evidence>
<dbReference type="PRINTS" id="PR00320">
    <property type="entry name" value="GPROTEINBRPT"/>
</dbReference>
<keyword evidence="2 4" id="KW-0853">WD repeat</keyword>
<evidence type="ECO:0000256" key="3">
    <source>
        <dbReference type="ARBA" id="ARBA00022737"/>
    </source>
</evidence>
<feature type="repeat" description="WD" evidence="4">
    <location>
        <begin position="13"/>
        <end position="55"/>
    </location>
</feature>
<protein>
    <submittedName>
        <fullName evidence="5">Guanine nucleotide-binding protein subunit beta-like protein</fullName>
    </submittedName>
</protein>
<feature type="repeat" description="WD" evidence="4">
    <location>
        <begin position="192"/>
        <end position="233"/>
    </location>
</feature>